<dbReference type="EMBL" id="JAOYFB010000038">
    <property type="protein sequence ID" value="KAK4028223.1"/>
    <property type="molecule type" value="Genomic_DNA"/>
</dbReference>
<accession>A0ABR0ASW6</accession>
<keyword evidence="2" id="KW-0472">Membrane</keyword>
<comment type="caution">
    <text evidence="3">The sequence shown here is derived from an EMBL/GenBank/DDBJ whole genome shotgun (WGS) entry which is preliminary data.</text>
</comment>
<evidence type="ECO:0000256" key="1">
    <source>
        <dbReference type="SAM" id="Coils"/>
    </source>
</evidence>
<sequence length="110" mass="12942">MNYAAKLYSGETTIEISQFIGFFLYKFWHLICYVVVYACCSKIGQYISLLAYNQQIEKLENENGELKLTINNPEIEIEEMKKFPNENGIRQEINNNEEFINNEEDLTINN</sequence>
<keyword evidence="1" id="KW-0175">Coiled coil</keyword>
<gene>
    <name evidence="3" type="ORF">OUZ56_017503</name>
</gene>
<keyword evidence="4" id="KW-1185">Reference proteome</keyword>
<name>A0ABR0ASW6_9CRUS</name>
<organism evidence="3 4">
    <name type="scientific">Daphnia magna</name>
    <dbReference type="NCBI Taxonomy" id="35525"/>
    <lineage>
        <taxon>Eukaryota</taxon>
        <taxon>Metazoa</taxon>
        <taxon>Ecdysozoa</taxon>
        <taxon>Arthropoda</taxon>
        <taxon>Crustacea</taxon>
        <taxon>Branchiopoda</taxon>
        <taxon>Diplostraca</taxon>
        <taxon>Cladocera</taxon>
        <taxon>Anomopoda</taxon>
        <taxon>Daphniidae</taxon>
        <taxon>Daphnia</taxon>
    </lineage>
</organism>
<keyword evidence="2" id="KW-0812">Transmembrane</keyword>
<reference evidence="3 4" key="1">
    <citation type="journal article" date="2023" name="Nucleic Acids Res.">
        <title>The hologenome of Daphnia magna reveals possible DNA methylation and microbiome-mediated evolution of the host genome.</title>
        <authorList>
            <person name="Chaturvedi A."/>
            <person name="Li X."/>
            <person name="Dhandapani V."/>
            <person name="Marshall H."/>
            <person name="Kissane S."/>
            <person name="Cuenca-Cambronero M."/>
            <person name="Asole G."/>
            <person name="Calvet F."/>
            <person name="Ruiz-Romero M."/>
            <person name="Marangio P."/>
            <person name="Guigo R."/>
            <person name="Rago D."/>
            <person name="Mirbahai L."/>
            <person name="Eastwood N."/>
            <person name="Colbourne J.K."/>
            <person name="Zhou J."/>
            <person name="Mallon E."/>
            <person name="Orsini L."/>
        </authorList>
    </citation>
    <scope>NUCLEOTIDE SEQUENCE [LARGE SCALE GENOMIC DNA]</scope>
    <source>
        <strain evidence="3">LRV0_1</strain>
    </source>
</reference>
<feature type="coiled-coil region" evidence="1">
    <location>
        <begin position="49"/>
        <end position="76"/>
    </location>
</feature>
<evidence type="ECO:0000256" key="2">
    <source>
        <dbReference type="SAM" id="Phobius"/>
    </source>
</evidence>
<protein>
    <submittedName>
        <fullName evidence="3">Uncharacterized protein</fullName>
    </submittedName>
</protein>
<feature type="transmembrane region" description="Helical" evidence="2">
    <location>
        <begin position="20"/>
        <end position="40"/>
    </location>
</feature>
<evidence type="ECO:0000313" key="3">
    <source>
        <dbReference type="EMBL" id="KAK4028223.1"/>
    </source>
</evidence>
<keyword evidence="2" id="KW-1133">Transmembrane helix</keyword>
<evidence type="ECO:0000313" key="4">
    <source>
        <dbReference type="Proteomes" id="UP001234178"/>
    </source>
</evidence>
<dbReference type="Proteomes" id="UP001234178">
    <property type="component" value="Unassembled WGS sequence"/>
</dbReference>
<proteinExistence type="predicted"/>